<dbReference type="InterPro" id="IPR008969">
    <property type="entry name" value="CarboxyPept-like_regulatory"/>
</dbReference>
<evidence type="ECO:0000256" key="4">
    <source>
        <dbReference type="SAM" id="MobiDB-lite"/>
    </source>
</evidence>
<feature type="signal peptide" evidence="5">
    <location>
        <begin position="1"/>
        <end position="33"/>
    </location>
</feature>
<evidence type="ECO:0000256" key="2">
    <source>
        <dbReference type="ARBA" id="ARBA00023136"/>
    </source>
</evidence>
<sequence>MKNISIYGRRLRPAMYALGAIALSACSVNVAHAQFRTSIQGTVTDPSGAVIPNVTLTLKDIQTNQVRTINSDASGVFSFQALPADHFVLTVTGAGFKKKVYSDLTFIPEQANSLLVQLDLGGTDTVVNVDASSEPVIDTQTSNIGATISANTIQHMPSFNGDVFTLSQLAPGAVATGAQSAGGGVYTQPGNQGPGGSTAGQRPTENGAQVNSNGQGYQNNAVSIDGISTVSAVWGGTTIITPTPEAVDNIRIVTNDYDAEDGRFAGAQTLVTSKSGTNQLHGSAFLSIYRPGLNAYNRRIDPAHDGSITPIRNNNQYNYYGGSLGGPLWKDKVFAFFAFESSPKSVNTQSQAWYETAAFRNAAPAGSIARTYMTFPGNAPQGTLASQPSCTSAQVGLAEGVTCRTVAGGLDLGSPLTNGLGNQDPTATGLPSAPGVGNGLDGIADVALYNTVNPTNSYYRQFAGRVDANVTSRDHVSFTMYWVPQGSTTYSGGTRTYQLYNHNQINQAMAGIWNHTFNPTFVNEARANVAGWRWNEITDNPQLPLGLPVANIAAFGSATPSQFGPSVPSHLNQWTISYKDVATKTLGAHTIKFGADETSLHYLQQPTAVPNYGFYNMWTFLNDAPDTESGNFNPLTGIPGGSRQDQRENLWGAFLQDDWKVMPTLTLHAGLRYSYFGALTDKQNDLNAVRIGDGTTGWQNLRIAKVGGLWNPQKLNFGPQLGFNWAPSMFNNKLVIRGGYGLSFNQNEIAITANTSYNPGASTYYNFAFTNPSTPGTGANILYATSSSPTSLTGYPANPHAKTTFNTNGLQTAGSANIIAFGDGKGNLPTIYVEHYSLDAQYQLPAQIVASVGYQGSVSRHLINHMTPNSYAVTRGYTLNQLVTSGDYWVNDGSANNNSLLLEAKRNMNHGLSLDAQFALAKSMDTDGSGPYYEDPYYPVSPASSYGPSDFNINKSAKVFGTWQPVFFHGDKRWVEKIAGGWSVSGIYSWHTGFPWSPTYSLPSSLYCNNCGYSTIRPYYKGGAGKSQSNDSFINGTNFNNYAAAATAGAANAPTKTINGTALTPYAYDNAYFNIPDQTNALTWQSQTAAVTPNVSLPVAAGARRNQMTGPSYRNVDMTIAKAFGMPNTRLLGDKANLEIRANALNVFNLLNLNPSNVNNNITLSNFGTDVTALSGRQLSFTARFSF</sequence>
<dbReference type="InterPro" id="IPR036942">
    <property type="entry name" value="Beta-barrel_TonB_sf"/>
</dbReference>
<feature type="region of interest" description="Disordered" evidence="4">
    <location>
        <begin position="178"/>
        <end position="214"/>
    </location>
</feature>
<evidence type="ECO:0000256" key="5">
    <source>
        <dbReference type="SAM" id="SignalP"/>
    </source>
</evidence>
<gene>
    <name evidence="7" type="ORF">ACFQBQ_02495</name>
</gene>
<keyword evidence="5" id="KW-0732">Signal</keyword>
<reference evidence="8" key="1">
    <citation type="journal article" date="2019" name="Int. J. Syst. Evol. Microbiol.">
        <title>The Global Catalogue of Microorganisms (GCM) 10K type strain sequencing project: providing services to taxonomists for standard genome sequencing and annotation.</title>
        <authorList>
            <consortium name="The Broad Institute Genomics Platform"/>
            <consortium name="The Broad Institute Genome Sequencing Center for Infectious Disease"/>
            <person name="Wu L."/>
            <person name="Ma J."/>
        </authorList>
    </citation>
    <scope>NUCLEOTIDE SEQUENCE [LARGE SCALE GENOMIC DNA]</scope>
    <source>
        <strain evidence="8">CGMCC 1.16026</strain>
    </source>
</reference>
<dbReference type="SUPFAM" id="SSF56935">
    <property type="entry name" value="Porins"/>
    <property type="match status" value="1"/>
</dbReference>
<comment type="caution">
    <text evidence="7">The sequence shown here is derived from an EMBL/GenBank/DDBJ whole genome shotgun (WGS) entry which is preliminary data.</text>
</comment>
<evidence type="ECO:0000313" key="8">
    <source>
        <dbReference type="Proteomes" id="UP001596391"/>
    </source>
</evidence>
<name>A0ABW1Z4X2_9BACT</name>
<dbReference type="Gene3D" id="2.60.40.1120">
    <property type="entry name" value="Carboxypeptidase-like, regulatory domain"/>
    <property type="match status" value="1"/>
</dbReference>
<feature type="domain" description="TonB-dependent transporter Oar-like beta-barrel" evidence="6">
    <location>
        <begin position="273"/>
        <end position="1178"/>
    </location>
</feature>
<keyword evidence="3" id="KW-0998">Cell outer membrane</keyword>
<dbReference type="PROSITE" id="PS51257">
    <property type="entry name" value="PROKAR_LIPOPROTEIN"/>
    <property type="match status" value="1"/>
</dbReference>
<dbReference type="Pfam" id="PF13620">
    <property type="entry name" value="CarboxypepD_reg"/>
    <property type="match status" value="1"/>
</dbReference>
<dbReference type="Proteomes" id="UP001596391">
    <property type="component" value="Unassembled WGS sequence"/>
</dbReference>
<dbReference type="Pfam" id="PF25183">
    <property type="entry name" value="OMP_b-brl_4"/>
    <property type="match status" value="1"/>
</dbReference>
<proteinExistence type="predicted"/>
<dbReference type="EMBL" id="JBHSWI010000001">
    <property type="protein sequence ID" value="MFC6644474.1"/>
    <property type="molecule type" value="Genomic_DNA"/>
</dbReference>
<accession>A0ABW1Z4X2</accession>
<feature type="compositionally biased region" description="Polar residues" evidence="4">
    <location>
        <begin position="199"/>
        <end position="214"/>
    </location>
</feature>
<keyword evidence="8" id="KW-1185">Reference proteome</keyword>
<evidence type="ECO:0000313" key="7">
    <source>
        <dbReference type="EMBL" id="MFC6644474.1"/>
    </source>
</evidence>
<dbReference type="RefSeq" id="WP_263372411.1">
    <property type="nucleotide sequence ID" value="NZ_JAGSYD010000005.1"/>
</dbReference>
<feature type="chain" id="PRO_5045418139" evidence="5">
    <location>
        <begin position="34"/>
        <end position="1187"/>
    </location>
</feature>
<protein>
    <submittedName>
        <fullName evidence="7">Carboxypeptidase regulatory-like domain-containing protein</fullName>
    </submittedName>
</protein>
<dbReference type="Gene3D" id="2.40.170.20">
    <property type="entry name" value="TonB-dependent receptor, beta-barrel domain"/>
    <property type="match status" value="1"/>
</dbReference>
<organism evidence="7 8">
    <name type="scientific">Granulicella cerasi</name>
    <dbReference type="NCBI Taxonomy" id="741063"/>
    <lineage>
        <taxon>Bacteria</taxon>
        <taxon>Pseudomonadati</taxon>
        <taxon>Acidobacteriota</taxon>
        <taxon>Terriglobia</taxon>
        <taxon>Terriglobales</taxon>
        <taxon>Acidobacteriaceae</taxon>
        <taxon>Granulicella</taxon>
    </lineage>
</organism>
<evidence type="ECO:0000259" key="6">
    <source>
        <dbReference type="Pfam" id="PF25183"/>
    </source>
</evidence>
<evidence type="ECO:0000256" key="1">
    <source>
        <dbReference type="ARBA" id="ARBA00004442"/>
    </source>
</evidence>
<keyword evidence="2" id="KW-0472">Membrane</keyword>
<dbReference type="SUPFAM" id="SSF49464">
    <property type="entry name" value="Carboxypeptidase regulatory domain-like"/>
    <property type="match status" value="1"/>
</dbReference>
<evidence type="ECO:0000256" key="3">
    <source>
        <dbReference type="ARBA" id="ARBA00023237"/>
    </source>
</evidence>
<dbReference type="InterPro" id="IPR057601">
    <property type="entry name" value="Oar-like_b-barrel"/>
</dbReference>
<comment type="subcellular location">
    <subcellularLocation>
        <location evidence="1">Cell outer membrane</location>
    </subcellularLocation>
</comment>